<accession>A0A0F9C5E2</accession>
<sequence>MENVTIRFEMNTVDPATGVSDHGFFWECPVRIRKVDETWEVMSTEDDVAILATGRTPFEAIHKYLGSYDYIIDTNLKSKGFFREPLRSLRQKTVGSRPLGESRTGCYARCSVRAYRPHKPEERALSEYIPAPPFFQYPLVGDVIVNGGPNSEELL</sequence>
<proteinExistence type="predicted"/>
<comment type="caution">
    <text evidence="1">The sequence shown here is derived from an EMBL/GenBank/DDBJ whole genome shotgun (WGS) entry which is preliminary data.</text>
</comment>
<name>A0A0F9C5E2_9ZZZZ</name>
<reference evidence="1" key="1">
    <citation type="journal article" date="2015" name="Nature">
        <title>Complex archaea that bridge the gap between prokaryotes and eukaryotes.</title>
        <authorList>
            <person name="Spang A."/>
            <person name="Saw J.H."/>
            <person name="Jorgensen S.L."/>
            <person name="Zaremba-Niedzwiedzka K."/>
            <person name="Martijn J."/>
            <person name="Lind A.E."/>
            <person name="van Eijk R."/>
            <person name="Schleper C."/>
            <person name="Guy L."/>
            <person name="Ettema T.J."/>
        </authorList>
    </citation>
    <scope>NUCLEOTIDE SEQUENCE</scope>
</reference>
<evidence type="ECO:0000313" key="1">
    <source>
        <dbReference type="EMBL" id="KKL44394.1"/>
    </source>
</evidence>
<gene>
    <name evidence="1" type="ORF">LCGC14_2366120</name>
</gene>
<protein>
    <submittedName>
        <fullName evidence="1">Uncharacterized protein</fullName>
    </submittedName>
</protein>
<dbReference type="AlphaFoldDB" id="A0A0F9C5E2"/>
<dbReference type="EMBL" id="LAZR01034776">
    <property type="protein sequence ID" value="KKL44394.1"/>
    <property type="molecule type" value="Genomic_DNA"/>
</dbReference>
<organism evidence="1">
    <name type="scientific">marine sediment metagenome</name>
    <dbReference type="NCBI Taxonomy" id="412755"/>
    <lineage>
        <taxon>unclassified sequences</taxon>
        <taxon>metagenomes</taxon>
        <taxon>ecological metagenomes</taxon>
    </lineage>
</organism>